<gene>
    <name evidence="2" type="ORF">SAMN05216387_11822</name>
</gene>
<proteinExistence type="predicted"/>
<keyword evidence="3" id="KW-1185">Reference proteome</keyword>
<reference evidence="2 3" key="1">
    <citation type="submission" date="2016-10" db="EMBL/GenBank/DDBJ databases">
        <authorList>
            <person name="de Groot N.N."/>
        </authorList>
    </citation>
    <scope>NUCLEOTIDE SEQUENCE [LARGE SCALE GENOMIC DNA]</scope>
    <source>
        <strain evidence="2 3">Nv1</strain>
    </source>
</reference>
<evidence type="ECO:0008006" key="4">
    <source>
        <dbReference type="Google" id="ProtNLM"/>
    </source>
</evidence>
<name>A0A1H7RMU8_9PROT</name>
<keyword evidence="1" id="KW-0732">Signal</keyword>
<protein>
    <recommendedName>
        <fullName evidence="4">Cytochrome c family protein</fullName>
    </recommendedName>
</protein>
<dbReference type="RefSeq" id="WP_090829584.1">
    <property type="nucleotide sequence ID" value="NZ_FOBH01000018.1"/>
</dbReference>
<dbReference type="AlphaFoldDB" id="A0A1H7RMU8"/>
<accession>A0A1H7RMU8</accession>
<evidence type="ECO:0000313" key="2">
    <source>
        <dbReference type="EMBL" id="SEL61369.1"/>
    </source>
</evidence>
<evidence type="ECO:0000256" key="1">
    <source>
        <dbReference type="SAM" id="SignalP"/>
    </source>
</evidence>
<feature type="signal peptide" evidence="1">
    <location>
        <begin position="1"/>
        <end position="23"/>
    </location>
</feature>
<dbReference type="Proteomes" id="UP000198620">
    <property type="component" value="Unassembled WGS sequence"/>
</dbReference>
<dbReference type="EMBL" id="FOBH01000018">
    <property type="protein sequence ID" value="SEL61369.1"/>
    <property type="molecule type" value="Genomic_DNA"/>
</dbReference>
<organism evidence="2 3">
    <name type="scientific">Nitrosovibrio tenuis</name>
    <dbReference type="NCBI Taxonomy" id="1233"/>
    <lineage>
        <taxon>Bacteria</taxon>
        <taxon>Pseudomonadati</taxon>
        <taxon>Pseudomonadota</taxon>
        <taxon>Betaproteobacteria</taxon>
        <taxon>Nitrosomonadales</taxon>
        <taxon>Nitrosomonadaceae</taxon>
        <taxon>Nitrosovibrio</taxon>
    </lineage>
</organism>
<evidence type="ECO:0000313" key="3">
    <source>
        <dbReference type="Proteomes" id="UP000198620"/>
    </source>
</evidence>
<dbReference type="STRING" id="1233.SAMN05216387_11822"/>
<feature type="chain" id="PRO_5011680085" description="Cytochrome c family protein" evidence="1">
    <location>
        <begin position="24"/>
        <end position="431"/>
    </location>
</feature>
<sequence length="431" mass="46450">MKNKYIPIAATAFLLFSLNGNLAAQTTCNAPLGWWESKNLQPLFISPTGPEPTTDCDFHVWSWTAFVHWMQNDRTGQPLFLSLPTVDDLKSGSALRAKVGPRPLALKPRVQKPAEMSSIEQAGSNGVLVDQNGRAVYYSTHMDPIYFAFTQKYHGPDNYKNAAPALPYPIAATVFKASWRIVQPGENTNDTFTTTATIDLLESDGHGGIKPNGQTQPGVTVALVGVHVVGIIKDQPEFAWATFEQIGNAPDLPPGMKPNSSSPINTQNYTFYKGGTPANASNQMPDSLAINPATQVITPITNVFRQFAYGGATPATRVADIKSANQNFQTAIKEKTSNTVNPVFANYRLVGTVWILANTLQPGNGNLESEAIGSINLANSTMETFVQGSGTNCFSCHNTSGGATYPGKDINLSHIILDALPKKPARLKANP</sequence>
<dbReference type="OrthoDB" id="280897at2"/>